<dbReference type="STRING" id="349163.Acry_2868"/>
<sequence length="424" mass="41026">MSSYITVIGGVNNSATHVSGIVQVPASGLSGTSLASLQSIVDVVNAAVANGQSSLVNFDAIAGKTATFAGSSSSGGIYEITNTDSTGASAAGTANNISVTVPSSANEVVVQVPGTVSVAGNGYTSTYLIGSQSNAVISTNGSAAPSGNSGSNPNQIYDLGGNTTIYAGGDNQATLSGGLDRFKVLTGNDTVLATGSASVQAGVPTGYAGTLDFINSSSAQATVLGGHGSVTAFGGNAGGLLYGGTGGNNSLIGGNGGVSLVGAGNNDYLLAGGGGATTSALNNDLFAGPGNETLMASSVTQNNLFAAGSGTDIISSAGSGSQAFFAATGSATMYGSTVSGATNTYFFSSSLQGGGGNDVLENFNSKTDNIVILSGVNIVSVTGANNGNYPTGAALVTLSDNTQITMVGYNASNLQKFVGGSIIT</sequence>
<dbReference type="EMBL" id="CP000697">
    <property type="protein sequence ID" value="ABQ32058.1"/>
    <property type="molecule type" value="Genomic_DNA"/>
</dbReference>
<dbReference type="eggNOG" id="COG2931">
    <property type="taxonomic scope" value="Bacteria"/>
</dbReference>
<dbReference type="Proteomes" id="UP000000245">
    <property type="component" value="Chromosome"/>
</dbReference>
<dbReference type="KEGG" id="acr:Acry_2868"/>
<gene>
    <name evidence="1" type="ordered locus">Acry_2868</name>
</gene>
<keyword evidence="2" id="KW-1185">Reference proteome</keyword>
<evidence type="ECO:0000313" key="1">
    <source>
        <dbReference type="EMBL" id="ABQ32058.1"/>
    </source>
</evidence>
<accession>A5G2H6</accession>
<name>A5G2H6_ACICJ</name>
<dbReference type="AlphaFoldDB" id="A5G2H6"/>
<reference evidence="1 2" key="1">
    <citation type="submission" date="2007-05" db="EMBL/GenBank/DDBJ databases">
        <title>Complete sequence of chromosome of Acidiphilium cryptum JF-5.</title>
        <authorList>
            <consortium name="US DOE Joint Genome Institute"/>
            <person name="Copeland A."/>
            <person name="Lucas S."/>
            <person name="Lapidus A."/>
            <person name="Barry K."/>
            <person name="Detter J.C."/>
            <person name="Glavina del Rio T."/>
            <person name="Hammon N."/>
            <person name="Israni S."/>
            <person name="Dalin E."/>
            <person name="Tice H."/>
            <person name="Pitluck S."/>
            <person name="Sims D."/>
            <person name="Brettin T."/>
            <person name="Bruce D."/>
            <person name="Han C."/>
            <person name="Schmutz J."/>
            <person name="Larimer F."/>
            <person name="Land M."/>
            <person name="Hauser L."/>
            <person name="Kyrpides N."/>
            <person name="Kim E."/>
            <person name="Magnuson T."/>
            <person name="Richardson P."/>
        </authorList>
    </citation>
    <scope>NUCLEOTIDE SEQUENCE [LARGE SCALE GENOMIC DNA]</scope>
    <source>
        <strain evidence="1 2">JF-5</strain>
    </source>
</reference>
<dbReference type="HOGENOM" id="CLU_646594_0_0_5"/>
<proteinExistence type="predicted"/>
<evidence type="ECO:0000313" key="2">
    <source>
        <dbReference type="Proteomes" id="UP000000245"/>
    </source>
</evidence>
<evidence type="ECO:0008006" key="3">
    <source>
        <dbReference type="Google" id="ProtNLM"/>
    </source>
</evidence>
<protein>
    <recommendedName>
        <fullName evidence="3">Hemolysin-type calcium-binding region</fullName>
    </recommendedName>
</protein>
<organism evidence="1 2">
    <name type="scientific">Acidiphilium cryptum (strain JF-5)</name>
    <dbReference type="NCBI Taxonomy" id="349163"/>
    <lineage>
        <taxon>Bacteria</taxon>
        <taxon>Pseudomonadati</taxon>
        <taxon>Pseudomonadota</taxon>
        <taxon>Alphaproteobacteria</taxon>
        <taxon>Acetobacterales</taxon>
        <taxon>Acidocellaceae</taxon>
        <taxon>Acidiphilium</taxon>
    </lineage>
</organism>